<dbReference type="OrthoDB" id="18388at2759"/>
<dbReference type="SMART" id="SM00320">
    <property type="entry name" value="WD40"/>
    <property type="match status" value="5"/>
</dbReference>
<evidence type="ECO:0000313" key="2">
    <source>
        <dbReference type="Proteomes" id="UP000027135"/>
    </source>
</evidence>
<dbReference type="OMA" id="KNVCRMR"/>
<evidence type="ECO:0000313" key="1">
    <source>
        <dbReference type="EMBL" id="KDR19313.1"/>
    </source>
</evidence>
<dbReference type="FunCoup" id="A0A067R7H9">
    <property type="interactions" value="988"/>
</dbReference>
<proteinExistence type="predicted"/>
<dbReference type="Gene3D" id="2.130.10.10">
    <property type="entry name" value="YVTN repeat-like/Quinoprotein amine dehydrogenase"/>
    <property type="match status" value="2"/>
</dbReference>
<dbReference type="InParanoid" id="A0A067R7H9"/>
<dbReference type="InterPro" id="IPR036322">
    <property type="entry name" value="WD40_repeat_dom_sf"/>
</dbReference>
<dbReference type="InterPro" id="IPR037379">
    <property type="entry name" value="WDR74/Nsa1"/>
</dbReference>
<dbReference type="eggNOG" id="KOG3881">
    <property type="taxonomic scope" value="Eukaryota"/>
</dbReference>
<dbReference type="SUPFAM" id="SSF50978">
    <property type="entry name" value="WD40 repeat-like"/>
    <property type="match status" value="1"/>
</dbReference>
<dbReference type="AlphaFoldDB" id="A0A067R7H9"/>
<dbReference type="GO" id="GO:0005730">
    <property type="term" value="C:nucleolus"/>
    <property type="evidence" value="ECO:0007669"/>
    <property type="project" value="InterPro"/>
</dbReference>
<dbReference type="PANTHER" id="PTHR16038:SF4">
    <property type="entry name" value="WD REPEAT-CONTAINING PROTEIN 74"/>
    <property type="match status" value="1"/>
</dbReference>
<accession>A0A067R7H9</accession>
<reference evidence="1 2" key="1">
    <citation type="journal article" date="2014" name="Nat. Commun.">
        <title>Molecular traces of alternative social organization in a termite genome.</title>
        <authorList>
            <person name="Terrapon N."/>
            <person name="Li C."/>
            <person name="Robertson H.M."/>
            <person name="Ji L."/>
            <person name="Meng X."/>
            <person name="Booth W."/>
            <person name="Chen Z."/>
            <person name="Childers C.P."/>
            <person name="Glastad K.M."/>
            <person name="Gokhale K."/>
            <person name="Gowin J."/>
            <person name="Gronenberg W."/>
            <person name="Hermansen R.A."/>
            <person name="Hu H."/>
            <person name="Hunt B.G."/>
            <person name="Huylmans A.K."/>
            <person name="Khalil S.M."/>
            <person name="Mitchell R.D."/>
            <person name="Munoz-Torres M.C."/>
            <person name="Mustard J.A."/>
            <person name="Pan H."/>
            <person name="Reese J.T."/>
            <person name="Scharf M.E."/>
            <person name="Sun F."/>
            <person name="Vogel H."/>
            <person name="Xiao J."/>
            <person name="Yang W."/>
            <person name="Yang Z."/>
            <person name="Yang Z."/>
            <person name="Zhou J."/>
            <person name="Zhu J."/>
            <person name="Brent C.S."/>
            <person name="Elsik C.G."/>
            <person name="Goodisman M.A."/>
            <person name="Liberles D.A."/>
            <person name="Roe R.M."/>
            <person name="Vargo E.L."/>
            <person name="Vilcinskas A."/>
            <person name="Wang J."/>
            <person name="Bornberg-Bauer E."/>
            <person name="Korb J."/>
            <person name="Zhang G."/>
            <person name="Liebig J."/>
        </authorList>
    </citation>
    <scope>NUCLEOTIDE SEQUENCE [LARGE SCALE GENOMIC DNA]</scope>
    <source>
        <tissue evidence="1">Whole organism</tissue>
    </source>
</reference>
<dbReference type="GO" id="GO:0030687">
    <property type="term" value="C:preribosome, large subunit precursor"/>
    <property type="evidence" value="ECO:0007669"/>
    <property type="project" value="TreeGrafter"/>
</dbReference>
<dbReference type="PANTHER" id="PTHR16038">
    <property type="entry name" value="NOP SEVEN ASSOCIATED PROTEIN 1"/>
    <property type="match status" value="1"/>
</dbReference>
<dbReference type="STRING" id="136037.A0A067R7H9"/>
<keyword evidence="2" id="KW-1185">Reference proteome</keyword>
<dbReference type="GO" id="GO:0042273">
    <property type="term" value="P:ribosomal large subunit biogenesis"/>
    <property type="evidence" value="ECO:0007669"/>
    <property type="project" value="InterPro"/>
</dbReference>
<protein>
    <submittedName>
        <fullName evidence="1">WD repeat-containing protein 74</fullName>
    </submittedName>
</protein>
<dbReference type="Proteomes" id="UP000027135">
    <property type="component" value="Unassembled WGS sequence"/>
</dbReference>
<organism evidence="1 2">
    <name type="scientific">Zootermopsis nevadensis</name>
    <name type="common">Dampwood termite</name>
    <dbReference type="NCBI Taxonomy" id="136037"/>
    <lineage>
        <taxon>Eukaryota</taxon>
        <taxon>Metazoa</taxon>
        <taxon>Ecdysozoa</taxon>
        <taxon>Arthropoda</taxon>
        <taxon>Hexapoda</taxon>
        <taxon>Insecta</taxon>
        <taxon>Pterygota</taxon>
        <taxon>Neoptera</taxon>
        <taxon>Polyneoptera</taxon>
        <taxon>Dictyoptera</taxon>
        <taxon>Blattodea</taxon>
        <taxon>Blattoidea</taxon>
        <taxon>Termitoidae</taxon>
        <taxon>Termopsidae</taxon>
        <taxon>Zootermopsis</taxon>
    </lineage>
</organism>
<sequence length="376" mass="42091">MLVIVVVFNMARKHDFDLFLGGKTGSFKGISINFEDEGTKPIAKNIQNIKVLTKEHEITSLAWGDPEEIDVLIGMSCQRVKIYDTDFKAFTSSVDATCGKGSIKGLSRYKEKLLTAVASGHVKIWSHSKDSNSVMDTGGPIEKMRHSSINADIIAVGGKENDLKLWNLEQNTCTFAAKNVKQDMLQLRVPVWISDMGFLRDSTKVAVCTRYGHVRVYDPSTAQRRPVINMDIPEQSLTTLTVTNRDHHVVVGSTTGKIMLIDLRRKGSVVQHYKGAVGSLKSIACHKTEPYIVSVGLDRHILVHNLNSRALLQRMYMKSCLNCILLRSNAFLKTTDNVRDKGSDDDIQIIENDYDELFSNMETVEESLPKKKCKLI</sequence>
<dbReference type="InterPro" id="IPR015943">
    <property type="entry name" value="WD40/YVTN_repeat-like_dom_sf"/>
</dbReference>
<name>A0A067R7H9_ZOONE</name>
<gene>
    <name evidence="1" type="ORF">L798_06108</name>
</gene>
<dbReference type="EMBL" id="KK852655">
    <property type="protein sequence ID" value="KDR19313.1"/>
    <property type="molecule type" value="Genomic_DNA"/>
</dbReference>
<dbReference type="InterPro" id="IPR001680">
    <property type="entry name" value="WD40_rpt"/>
</dbReference>